<dbReference type="PANTHER" id="PTHR11692">
    <property type="entry name" value="BIFUNCTIONAL PURINE BIOSYNTHESIS PROTEIN PURH"/>
    <property type="match status" value="1"/>
</dbReference>
<dbReference type="InterPro" id="IPR036914">
    <property type="entry name" value="MGS-like_dom_sf"/>
</dbReference>
<gene>
    <name evidence="1" type="ORF">METZ01_LOCUS306204</name>
</gene>
<dbReference type="InterPro" id="IPR002695">
    <property type="entry name" value="PurH-like"/>
</dbReference>
<dbReference type="AlphaFoldDB" id="A0A382MXW3"/>
<dbReference type="PANTHER" id="PTHR11692:SF0">
    <property type="entry name" value="BIFUNCTIONAL PURINE BIOSYNTHESIS PROTEIN ATIC"/>
    <property type="match status" value="1"/>
</dbReference>
<dbReference type="GO" id="GO:0006189">
    <property type="term" value="P:'de novo' IMP biosynthetic process"/>
    <property type="evidence" value="ECO:0007669"/>
    <property type="project" value="TreeGrafter"/>
</dbReference>
<evidence type="ECO:0000313" key="1">
    <source>
        <dbReference type="EMBL" id="SVC53350.1"/>
    </source>
</evidence>
<reference evidence="1" key="1">
    <citation type="submission" date="2018-05" db="EMBL/GenBank/DDBJ databases">
        <authorList>
            <person name="Lanie J.A."/>
            <person name="Ng W.-L."/>
            <person name="Kazmierczak K.M."/>
            <person name="Andrzejewski T.M."/>
            <person name="Davidsen T.M."/>
            <person name="Wayne K.J."/>
            <person name="Tettelin H."/>
            <person name="Glass J.I."/>
            <person name="Rusch D."/>
            <person name="Podicherti R."/>
            <person name="Tsui H.-C.T."/>
            <person name="Winkler M.E."/>
        </authorList>
    </citation>
    <scope>NUCLEOTIDE SEQUENCE</scope>
</reference>
<dbReference type="GO" id="GO:0005829">
    <property type="term" value="C:cytosol"/>
    <property type="evidence" value="ECO:0007669"/>
    <property type="project" value="TreeGrafter"/>
</dbReference>
<dbReference type="GO" id="GO:0004643">
    <property type="term" value="F:phosphoribosylaminoimidazolecarboxamide formyltransferase activity"/>
    <property type="evidence" value="ECO:0007669"/>
    <property type="project" value="InterPro"/>
</dbReference>
<protein>
    <recommendedName>
        <fullName evidence="2">MGS-like domain-containing protein</fullName>
    </recommendedName>
</protein>
<dbReference type="SUPFAM" id="SSF52335">
    <property type="entry name" value="Methylglyoxal synthase-like"/>
    <property type="match status" value="1"/>
</dbReference>
<sequence>MRKAKIPVTDISNVTGFPEILDGRVKTLHPKIHGALLARRNLKKHKNILKNYKIPG</sequence>
<organism evidence="1">
    <name type="scientific">marine metagenome</name>
    <dbReference type="NCBI Taxonomy" id="408172"/>
    <lineage>
        <taxon>unclassified sequences</taxon>
        <taxon>metagenomes</taxon>
        <taxon>ecological metagenomes</taxon>
    </lineage>
</organism>
<dbReference type="EMBL" id="UINC01096454">
    <property type="protein sequence ID" value="SVC53350.1"/>
    <property type="molecule type" value="Genomic_DNA"/>
</dbReference>
<dbReference type="Gene3D" id="3.40.50.1380">
    <property type="entry name" value="Methylglyoxal synthase-like domain"/>
    <property type="match status" value="1"/>
</dbReference>
<dbReference type="GO" id="GO:0003937">
    <property type="term" value="F:IMP cyclohydrolase activity"/>
    <property type="evidence" value="ECO:0007669"/>
    <property type="project" value="InterPro"/>
</dbReference>
<evidence type="ECO:0008006" key="2">
    <source>
        <dbReference type="Google" id="ProtNLM"/>
    </source>
</evidence>
<feature type="non-terminal residue" evidence="1">
    <location>
        <position position="56"/>
    </location>
</feature>
<proteinExistence type="predicted"/>
<accession>A0A382MXW3</accession>
<name>A0A382MXW3_9ZZZZ</name>